<dbReference type="SUPFAM" id="SSF57850">
    <property type="entry name" value="RING/U-box"/>
    <property type="match status" value="1"/>
</dbReference>
<keyword evidence="2 4" id="KW-0863">Zinc-finger</keyword>
<dbReference type="InterPro" id="IPR015154">
    <property type="entry name" value="EF-hand_dom_typ2"/>
</dbReference>
<dbReference type="PANTHER" id="PTHR12268:SF18">
    <property type="entry name" value="DYSTROTELIN"/>
    <property type="match status" value="1"/>
</dbReference>
<comment type="caution">
    <text evidence="9">The sequence shown here is derived from an EMBL/GenBank/DDBJ whole genome shotgun (WGS) entry which is preliminary data.</text>
</comment>
<feature type="compositionally biased region" description="Polar residues" evidence="6">
    <location>
        <begin position="303"/>
        <end position="313"/>
    </location>
</feature>
<reference evidence="9" key="1">
    <citation type="submission" date="2021-02" db="EMBL/GenBank/DDBJ databases">
        <authorList>
            <person name="Nowell W R."/>
        </authorList>
    </citation>
    <scope>NUCLEOTIDE SEQUENCE</scope>
</reference>
<dbReference type="InterPro" id="IPR000433">
    <property type="entry name" value="Znf_ZZ"/>
</dbReference>
<evidence type="ECO:0000256" key="5">
    <source>
        <dbReference type="PROSITE-ProRule" id="PRU00266"/>
    </source>
</evidence>
<evidence type="ECO:0000259" key="8">
    <source>
        <dbReference type="PROSITE" id="PS50137"/>
    </source>
</evidence>
<dbReference type="CDD" id="cd02334">
    <property type="entry name" value="ZZ_dystrophin"/>
    <property type="match status" value="1"/>
</dbReference>
<keyword evidence="1" id="KW-0479">Metal-binding</keyword>
<gene>
    <name evidence="9" type="ORF">JYZ213_LOCUS8392</name>
</gene>
<evidence type="ECO:0000256" key="4">
    <source>
        <dbReference type="PROSITE-ProRule" id="PRU00228"/>
    </source>
</evidence>
<dbReference type="PROSITE" id="PS01357">
    <property type="entry name" value="ZF_ZZ_1"/>
    <property type="match status" value="1"/>
</dbReference>
<dbReference type="Pfam" id="PF00569">
    <property type="entry name" value="ZZ"/>
    <property type="match status" value="1"/>
</dbReference>
<dbReference type="GO" id="GO:0045202">
    <property type="term" value="C:synapse"/>
    <property type="evidence" value="ECO:0007669"/>
    <property type="project" value="GOC"/>
</dbReference>
<dbReference type="PROSITE" id="PS50135">
    <property type="entry name" value="ZF_ZZ_2"/>
    <property type="match status" value="1"/>
</dbReference>
<evidence type="ECO:0000256" key="3">
    <source>
        <dbReference type="ARBA" id="ARBA00022833"/>
    </source>
</evidence>
<evidence type="ECO:0000313" key="9">
    <source>
        <dbReference type="EMBL" id="CAF0860314.1"/>
    </source>
</evidence>
<dbReference type="Pfam" id="PF09069">
    <property type="entry name" value="EF-hand_3"/>
    <property type="match status" value="1"/>
</dbReference>
<evidence type="ECO:0000256" key="6">
    <source>
        <dbReference type="SAM" id="MobiDB-lite"/>
    </source>
</evidence>
<organism evidence="9 10">
    <name type="scientific">Adineta steineri</name>
    <dbReference type="NCBI Taxonomy" id="433720"/>
    <lineage>
        <taxon>Eukaryota</taxon>
        <taxon>Metazoa</taxon>
        <taxon>Spiralia</taxon>
        <taxon>Gnathifera</taxon>
        <taxon>Rotifera</taxon>
        <taxon>Eurotatoria</taxon>
        <taxon>Bdelloidea</taxon>
        <taxon>Adinetida</taxon>
        <taxon>Adinetidae</taxon>
        <taxon>Adineta</taxon>
    </lineage>
</organism>
<keyword evidence="5" id="KW-0694">RNA-binding</keyword>
<feature type="region of interest" description="Disordered" evidence="6">
    <location>
        <begin position="303"/>
        <end position="325"/>
    </location>
</feature>
<dbReference type="GO" id="GO:0005886">
    <property type="term" value="C:plasma membrane"/>
    <property type="evidence" value="ECO:0007669"/>
    <property type="project" value="TreeGrafter"/>
</dbReference>
<feature type="compositionally biased region" description="Basic and acidic residues" evidence="6">
    <location>
        <begin position="415"/>
        <end position="427"/>
    </location>
</feature>
<dbReference type="GO" id="GO:0003723">
    <property type="term" value="F:RNA binding"/>
    <property type="evidence" value="ECO:0007669"/>
    <property type="project" value="UniProtKB-UniRule"/>
</dbReference>
<feature type="region of interest" description="Disordered" evidence="6">
    <location>
        <begin position="407"/>
        <end position="434"/>
    </location>
</feature>
<keyword evidence="3" id="KW-0862">Zinc</keyword>
<feature type="domain" description="DRBM" evidence="8">
    <location>
        <begin position="8"/>
        <end position="78"/>
    </location>
</feature>
<evidence type="ECO:0000256" key="2">
    <source>
        <dbReference type="ARBA" id="ARBA00022771"/>
    </source>
</evidence>
<dbReference type="SUPFAM" id="SSF54768">
    <property type="entry name" value="dsRNA-binding domain-like"/>
    <property type="match status" value="1"/>
</dbReference>
<evidence type="ECO:0000256" key="1">
    <source>
        <dbReference type="ARBA" id="ARBA00022723"/>
    </source>
</evidence>
<proteinExistence type="predicted"/>
<protein>
    <submittedName>
        <fullName evidence="9">Uncharacterized protein</fullName>
    </submittedName>
</protein>
<dbReference type="SMART" id="SM00291">
    <property type="entry name" value="ZnF_ZZ"/>
    <property type="match status" value="1"/>
</dbReference>
<evidence type="ECO:0000313" key="10">
    <source>
        <dbReference type="Proteomes" id="UP000663845"/>
    </source>
</evidence>
<dbReference type="InterPro" id="IPR014720">
    <property type="entry name" value="dsRBD_dom"/>
</dbReference>
<dbReference type="Gene3D" id="3.30.60.90">
    <property type="match status" value="1"/>
</dbReference>
<dbReference type="GO" id="GO:0099536">
    <property type="term" value="P:synaptic signaling"/>
    <property type="evidence" value="ECO:0007669"/>
    <property type="project" value="TreeGrafter"/>
</dbReference>
<dbReference type="PROSITE" id="PS50137">
    <property type="entry name" value="DS_RBD"/>
    <property type="match status" value="1"/>
</dbReference>
<evidence type="ECO:0000259" key="7">
    <source>
        <dbReference type="PROSITE" id="PS50135"/>
    </source>
</evidence>
<dbReference type="SMART" id="SM00358">
    <property type="entry name" value="DSRM"/>
    <property type="match status" value="1"/>
</dbReference>
<feature type="region of interest" description="Disordered" evidence="6">
    <location>
        <begin position="465"/>
        <end position="491"/>
    </location>
</feature>
<dbReference type="PANTHER" id="PTHR12268">
    <property type="entry name" value="E3 UBIQUITIN-PROTEIN LIGASE KCMF1"/>
    <property type="match status" value="1"/>
</dbReference>
<feature type="domain" description="ZZ-type" evidence="7">
    <location>
        <begin position="200"/>
        <end position="256"/>
    </location>
</feature>
<sequence length="520" mass="60021">MSLQNPKSWKSILQEYCQKNKLQTPNYRTKQQESASHEIRFQSEVEVNESWITGEGNFTSKKDAENSAAQIVYNELCKNKTEISVAERDHSPNEHMPKEYESIENYFANMVGSFGGRIRKVRSPDAHGRYRLEIGGNYRYCDNVGRPHKKNQVYFLVDPVKLTHDGIIREDIFVNWMSREPQTLVWLPTLHRLIATETVRHEARCNTCKAYPVIGMRYRCLRCFNYDLCQTCFFTGDHAKKHDGSHPIEEYCKQVTPFEDLKAFLEFVKLKVGKHELQRKERYLTIERSKSFCDTPITSSVNSSSQLVTNGHHSLNRPEPPPKKAQLQDIYRPIPKSDTNGTTLSVNAHENNEKATMPLTGYDNVPIEEDKKKISAPLKKKLTKDEPLLDNDQLSSSPTKIKKPFIQHDNYVNVDSKKNSSSKRTELPDDDAPMLMPKQHIPIKKSFFNKQHNNNELIHLEHYQLPPKDANDDDDYQPPLPPKQRHQNNTSRAMVYDFIGSELQELRVALAQFDGNSSTA</sequence>
<dbReference type="InterPro" id="IPR043145">
    <property type="entry name" value="Znf_ZZ_sf"/>
</dbReference>
<name>A0A813WTD1_9BILA</name>
<dbReference type="CDD" id="cd10845">
    <property type="entry name" value="DSRM_RNAse_III_family"/>
    <property type="match status" value="1"/>
</dbReference>
<dbReference type="AlphaFoldDB" id="A0A813WTD1"/>
<dbReference type="GO" id="GO:0008270">
    <property type="term" value="F:zinc ion binding"/>
    <property type="evidence" value="ECO:0007669"/>
    <property type="project" value="UniProtKB-KW"/>
</dbReference>
<dbReference type="InterPro" id="IPR050774">
    <property type="entry name" value="KCMF1/Dystrophin"/>
</dbReference>
<accession>A0A813WTD1</accession>
<dbReference type="EMBL" id="CAJNOG010000057">
    <property type="protein sequence ID" value="CAF0860314.1"/>
    <property type="molecule type" value="Genomic_DNA"/>
</dbReference>
<dbReference type="Pfam" id="PF00035">
    <property type="entry name" value="dsrm"/>
    <property type="match status" value="1"/>
</dbReference>
<dbReference type="Gene3D" id="3.30.160.20">
    <property type="match status" value="1"/>
</dbReference>
<dbReference type="Proteomes" id="UP000663845">
    <property type="component" value="Unassembled WGS sequence"/>
</dbReference>